<dbReference type="AlphaFoldDB" id="A0A1R1PW40"/>
<evidence type="ECO:0000313" key="2">
    <source>
        <dbReference type="EMBL" id="OMH85190.1"/>
    </source>
</evidence>
<dbReference type="Proteomes" id="UP000188320">
    <property type="component" value="Unassembled WGS sequence"/>
</dbReference>
<accession>A0A1R1PW40</accession>
<dbReference type="SUPFAM" id="SSF48264">
    <property type="entry name" value="Cytochrome P450"/>
    <property type="match status" value="1"/>
</dbReference>
<feature type="compositionally biased region" description="Low complexity" evidence="1">
    <location>
        <begin position="259"/>
        <end position="271"/>
    </location>
</feature>
<feature type="compositionally biased region" description="Polar residues" evidence="1">
    <location>
        <begin position="239"/>
        <end position="253"/>
    </location>
</feature>
<protein>
    <submittedName>
        <fullName evidence="2">Uncharacterized protein</fullName>
    </submittedName>
</protein>
<dbReference type="GO" id="GO:0005506">
    <property type="term" value="F:iron ion binding"/>
    <property type="evidence" value="ECO:0007669"/>
    <property type="project" value="InterPro"/>
</dbReference>
<dbReference type="OrthoDB" id="5592206at2759"/>
<evidence type="ECO:0000256" key="1">
    <source>
        <dbReference type="SAM" id="MobiDB-lite"/>
    </source>
</evidence>
<feature type="compositionally biased region" description="Low complexity" evidence="1">
    <location>
        <begin position="196"/>
        <end position="238"/>
    </location>
</feature>
<dbReference type="GO" id="GO:0020037">
    <property type="term" value="F:heme binding"/>
    <property type="evidence" value="ECO:0007669"/>
    <property type="project" value="InterPro"/>
</dbReference>
<keyword evidence="3" id="KW-1185">Reference proteome</keyword>
<name>A0A1R1PW40_ZANCU</name>
<organism evidence="2 3">
    <name type="scientific">Zancudomyces culisetae</name>
    <name type="common">Gut fungus</name>
    <name type="synonym">Smittium culisetae</name>
    <dbReference type="NCBI Taxonomy" id="1213189"/>
    <lineage>
        <taxon>Eukaryota</taxon>
        <taxon>Fungi</taxon>
        <taxon>Fungi incertae sedis</taxon>
        <taxon>Zoopagomycota</taxon>
        <taxon>Kickxellomycotina</taxon>
        <taxon>Harpellomycetes</taxon>
        <taxon>Harpellales</taxon>
        <taxon>Legeriomycetaceae</taxon>
        <taxon>Zancudomyces</taxon>
    </lineage>
</organism>
<sequence length="357" mass="40084">MQKRGVGSKDYQFYLENKKLFEDEVVYRIISFNAQTASHLITTFYDVATHDSIKKKLKREQKDNSMDPEKFMNVCDQLDQTSTPGPKKDGDYPLNVPGGGRHLLQKSEVMHNEVADLNMLTLKMVQAMKLLSACVLESYRLCPPVCSSLWVLNKTITTSSDDQILALLKELSVLNKGDYLGFCSSAVYEIETDPLLSTSSPSLSSDPPSFDSSDPNRSSPSKSDSALSPDLPDSDSSSTENSTLNFHNPTSDPVNPYFTTNTSPRTTSSPNEPLGFSVYSPLKNYSRNIAFHRDLEALNSKDYSLNLDFIRTFISHLLQRADYSTFEWGKPEVKDSFLLYPCLYNSSMLFRLTAKKS</sequence>
<gene>
    <name evidence="2" type="ORF">AX774_g1250</name>
</gene>
<reference evidence="3" key="1">
    <citation type="submission" date="2017-01" db="EMBL/GenBank/DDBJ databases">
        <authorList>
            <person name="Wang Y."/>
            <person name="White M."/>
            <person name="Kvist S."/>
            <person name="Moncalvo J.-M."/>
        </authorList>
    </citation>
    <scope>NUCLEOTIDE SEQUENCE [LARGE SCALE GENOMIC DNA]</scope>
    <source>
        <strain evidence="3">COL-18-3</strain>
    </source>
</reference>
<dbReference type="InterPro" id="IPR036396">
    <property type="entry name" value="Cyt_P450_sf"/>
</dbReference>
<comment type="caution">
    <text evidence="2">The sequence shown here is derived from an EMBL/GenBank/DDBJ whole genome shotgun (WGS) entry which is preliminary data.</text>
</comment>
<feature type="region of interest" description="Disordered" evidence="1">
    <location>
        <begin position="196"/>
        <end position="273"/>
    </location>
</feature>
<dbReference type="GO" id="GO:0004497">
    <property type="term" value="F:monooxygenase activity"/>
    <property type="evidence" value="ECO:0007669"/>
    <property type="project" value="InterPro"/>
</dbReference>
<proteinExistence type="predicted"/>
<dbReference type="GO" id="GO:0016705">
    <property type="term" value="F:oxidoreductase activity, acting on paired donors, with incorporation or reduction of molecular oxygen"/>
    <property type="evidence" value="ECO:0007669"/>
    <property type="project" value="InterPro"/>
</dbReference>
<dbReference type="EMBL" id="LSSK01000104">
    <property type="protein sequence ID" value="OMH85190.1"/>
    <property type="molecule type" value="Genomic_DNA"/>
</dbReference>
<dbReference type="Gene3D" id="1.10.630.10">
    <property type="entry name" value="Cytochrome P450"/>
    <property type="match status" value="1"/>
</dbReference>
<evidence type="ECO:0000313" key="3">
    <source>
        <dbReference type="Proteomes" id="UP000188320"/>
    </source>
</evidence>